<evidence type="ECO:0000313" key="3">
    <source>
        <dbReference type="Proteomes" id="UP000450457"/>
    </source>
</evidence>
<sequence length="92" mass="10134">MKIAYVLNTIFSGFIALLISTFFAGGTIAENYTDKTWVAPEFFVILPIWALGCLLGLLIYKSKVPGVYLFISILITWASIPVGIHFGFNLAT</sequence>
<keyword evidence="1" id="KW-0472">Membrane</keyword>
<keyword evidence="1" id="KW-1133">Transmembrane helix</keyword>
<dbReference type="AlphaFoldDB" id="A0A845FCP3"/>
<accession>A0A845FCP3</accession>
<protein>
    <submittedName>
        <fullName evidence="2">Uncharacterized protein</fullName>
    </submittedName>
</protein>
<dbReference type="Proteomes" id="UP000450457">
    <property type="component" value="Unassembled WGS sequence"/>
</dbReference>
<dbReference type="OrthoDB" id="2885922at2"/>
<dbReference type="EMBL" id="WMFA01000004">
    <property type="protein sequence ID" value="MYL71611.1"/>
    <property type="molecule type" value="Genomic_DNA"/>
</dbReference>
<name>A0A845FCP3_9BACI</name>
<organism evidence="2 3">
    <name type="scientific">Halobacillus litoralis</name>
    <dbReference type="NCBI Taxonomy" id="45668"/>
    <lineage>
        <taxon>Bacteria</taxon>
        <taxon>Bacillati</taxon>
        <taxon>Bacillota</taxon>
        <taxon>Bacilli</taxon>
        <taxon>Bacillales</taxon>
        <taxon>Bacillaceae</taxon>
        <taxon>Halobacillus</taxon>
    </lineage>
</organism>
<evidence type="ECO:0000313" key="2">
    <source>
        <dbReference type="EMBL" id="MYL71611.1"/>
    </source>
</evidence>
<feature type="transmembrane region" description="Helical" evidence="1">
    <location>
        <begin position="5"/>
        <end position="25"/>
    </location>
</feature>
<proteinExistence type="predicted"/>
<evidence type="ECO:0000256" key="1">
    <source>
        <dbReference type="SAM" id="Phobius"/>
    </source>
</evidence>
<comment type="caution">
    <text evidence="2">The sequence shown here is derived from an EMBL/GenBank/DDBJ whole genome shotgun (WGS) entry which is preliminary data.</text>
</comment>
<keyword evidence="1" id="KW-0812">Transmembrane</keyword>
<reference evidence="2 3" key="1">
    <citation type="submission" date="2019-11" db="EMBL/GenBank/DDBJ databases">
        <title>Genome sequences of 17 halophilic strains isolated from different environments.</title>
        <authorList>
            <person name="Furrow R.E."/>
        </authorList>
    </citation>
    <scope>NUCLEOTIDE SEQUENCE [LARGE SCALE GENOMIC DNA]</scope>
    <source>
        <strain evidence="2 3">SL-4</strain>
    </source>
</reference>
<gene>
    <name evidence="2" type="ORF">GLW00_12155</name>
</gene>
<feature type="transmembrane region" description="Helical" evidence="1">
    <location>
        <begin position="67"/>
        <end position="88"/>
    </location>
</feature>
<feature type="transmembrane region" description="Helical" evidence="1">
    <location>
        <begin position="37"/>
        <end position="60"/>
    </location>
</feature>